<evidence type="ECO:0000313" key="2">
    <source>
        <dbReference type="EMBL" id="JAE09607.1"/>
    </source>
</evidence>
<dbReference type="AlphaFoldDB" id="A0A0A9FBD1"/>
<feature type="region of interest" description="Disordered" evidence="1">
    <location>
        <begin position="152"/>
        <end position="264"/>
    </location>
</feature>
<feature type="region of interest" description="Disordered" evidence="1">
    <location>
        <begin position="291"/>
        <end position="350"/>
    </location>
</feature>
<protein>
    <submittedName>
        <fullName evidence="2">Uncharacterized protein</fullName>
    </submittedName>
</protein>
<proteinExistence type="predicted"/>
<accession>A0A0A9FBD1</accession>
<feature type="compositionally biased region" description="Basic and acidic residues" evidence="1">
    <location>
        <begin position="249"/>
        <end position="259"/>
    </location>
</feature>
<feature type="compositionally biased region" description="Pro residues" evidence="1">
    <location>
        <begin position="60"/>
        <end position="72"/>
    </location>
</feature>
<dbReference type="InterPro" id="IPR051195">
    <property type="entry name" value="Fungal_stress_NST1"/>
</dbReference>
<sequence length="388" mass="40690">MSHPGKFVSVNLNRSYGQPAASHHGGRPSRPAAASSSGGHGGGGGMVVLFRPRGSSLAKPQPPKLSVPPPLNLPSLRKEHERFDGAAAAAGGGVASGPPRSGGPAAGWTKPASASEKPPGSVALPGSAARPPSYGFPEKAAVVLRGEDFPSLKAAVAPPPPPPAQRQKDADGVRASTPEARPMPLGMRPQVTPSRAAEPLASGGGGSGAGTRASAERVQKHDPGPLPMVRLRYDSDWADDERDTGLSLPDRDSRERGFGRSEAMIPGCDPYGATWEPFKKELFGRDAIVANPMSSQHDRERTEGRPYSAGRGSSGQSYRESIIAGGSKDLWSSREPPTRAYGQNGVEPYGTTRVGQVASERYSDGSNNWHKPNSFQNNVGSKAQLFFW</sequence>
<organism evidence="2">
    <name type="scientific">Arundo donax</name>
    <name type="common">Giant reed</name>
    <name type="synonym">Donax arundinaceus</name>
    <dbReference type="NCBI Taxonomy" id="35708"/>
    <lineage>
        <taxon>Eukaryota</taxon>
        <taxon>Viridiplantae</taxon>
        <taxon>Streptophyta</taxon>
        <taxon>Embryophyta</taxon>
        <taxon>Tracheophyta</taxon>
        <taxon>Spermatophyta</taxon>
        <taxon>Magnoliopsida</taxon>
        <taxon>Liliopsida</taxon>
        <taxon>Poales</taxon>
        <taxon>Poaceae</taxon>
        <taxon>PACMAD clade</taxon>
        <taxon>Arundinoideae</taxon>
        <taxon>Arundineae</taxon>
        <taxon>Arundo</taxon>
    </lineage>
</organism>
<feature type="compositionally biased region" description="Low complexity" evidence="1">
    <location>
        <begin position="28"/>
        <end position="37"/>
    </location>
</feature>
<dbReference type="PANTHER" id="PTHR31780:SF10">
    <property type="entry name" value="LD36051P"/>
    <property type="match status" value="1"/>
</dbReference>
<feature type="compositionally biased region" description="Basic and acidic residues" evidence="1">
    <location>
        <begin position="214"/>
        <end position="223"/>
    </location>
</feature>
<reference evidence="2" key="2">
    <citation type="journal article" date="2015" name="Data Brief">
        <title>Shoot transcriptome of the giant reed, Arundo donax.</title>
        <authorList>
            <person name="Barrero R.A."/>
            <person name="Guerrero F.D."/>
            <person name="Moolhuijzen P."/>
            <person name="Goolsby J.A."/>
            <person name="Tidwell J."/>
            <person name="Bellgard S.E."/>
            <person name="Bellgard M.I."/>
        </authorList>
    </citation>
    <scope>NUCLEOTIDE SEQUENCE</scope>
    <source>
        <tissue evidence="2">Shoot tissue taken approximately 20 cm above the soil surface</tissue>
    </source>
</reference>
<feature type="compositionally biased region" description="Low complexity" evidence="1">
    <location>
        <begin position="96"/>
        <end position="107"/>
    </location>
</feature>
<evidence type="ECO:0000256" key="1">
    <source>
        <dbReference type="SAM" id="MobiDB-lite"/>
    </source>
</evidence>
<dbReference type="PANTHER" id="PTHR31780">
    <property type="entry name" value="STRESS RESPONSE PROTEIN NST1-RELATED"/>
    <property type="match status" value="1"/>
</dbReference>
<reference evidence="2" key="1">
    <citation type="submission" date="2014-09" db="EMBL/GenBank/DDBJ databases">
        <authorList>
            <person name="Magalhaes I.L.F."/>
            <person name="Oliveira U."/>
            <person name="Santos F.R."/>
            <person name="Vidigal T.H.D.A."/>
            <person name="Brescovit A.D."/>
            <person name="Santos A.J."/>
        </authorList>
    </citation>
    <scope>NUCLEOTIDE SEQUENCE</scope>
    <source>
        <tissue evidence="2">Shoot tissue taken approximately 20 cm above the soil surface</tissue>
    </source>
</reference>
<name>A0A0A9FBD1_ARUDO</name>
<dbReference type="EMBL" id="GBRH01188289">
    <property type="protein sequence ID" value="JAE09607.1"/>
    <property type="molecule type" value="Transcribed_RNA"/>
</dbReference>
<feature type="region of interest" description="Disordered" evidence="1">
    <location>
        <begin position="1"/>
        <end position="133"/>
    </location>
</feature>